<dbReference type="AlphaFoldDB" id="A0A921ZDY1"/>
<accession>A0A921ZDY1</accession>
<name>A0A921ZDY1_MANSE</name>
<reference evidence="3" key="1">
    <citation type="journal article" date="2016" name="Insect Biochem. Mol. Biol.">
        <title>Multifaceted biological insights from a draft genome sequence of the tobacco hornworm moth, Manduca sexta.</title>
        <authorList>
            <person name="Kanost M.R."/>
            <person name="Arrese E.L."/>
            <person name="Cao X."/>
            <person name="Chen Y.R."/>
            <person name="Chellapilla S."/>
            <person name="Goldsmith M.R."/>
            <person name="Grosse-Wilde E."/>
            <person name="Heckel D.G."/>
            <person name="Herndon N."/>
            <person name="Jiang H."/>
            <person name="Papanicolaou A."/>
            <person name="Qu J."/>
            <person name="Soulages J.L."/>
            <person name="Vogel H."/>
            <person name="Walters J."/>
            <person name="Waterhouse R.M."/>
            <person name="Ahn S.J."/>
            <person name="Almeida F.C."/>
            <person name="An C."/>
            <person name="Aqrawi P."/>
            <person name="Bretschneider A."/>
            <person name="Bryant W.B."/>
            <person name="Bucks S."/>
            <person name="Chao H."/>
            <person name="Chevignon G."/>
            <person name="Christen J.M."/>
            <person name="Clarke D.F."/>
            <person name="Dittmer N.T."/>
            <person name="Ferguson L.C.F."/>
            <person name="Garavelou S."/>
            <person name="Gordon K.H.J."/>
            <person name="Gunaratna R.T."/>
            <person name="Han Y."/>
            <person name="Hauser F."/>
            <person name="He Y."/>
            <person name="Heidel-Fischer H."/>
            <person name="Hirsh A."/>
            <person name="Hu Y."/>
            <person name="Jiang H."/>
            <person name="Kalra D."/>
            <person name="Klinner C."/>
            <person name="Konig C."/>
            <person name="Kovar C."/>
            <person name="Kroll A.R."/>
            <person name="Kuwar S.S."/>
            <person name="Lee S.L."/>
            <person name="Lehman R."/>
            <person name="Li K."/>
            <person name="Li Z."/>
            <person name="Liang H."/>
            <person name="Lovelace S."/>
            <person name="Lu Z."/>
            <person name="Mansfield J.H."/>
            <person name="McCulloch K.J."/>
            <person name="Mathew T."/>
            <person name="Morton B."/>
            <person name="Muzny D.M."/>
            <person name="Neunemann D."/>
            <person name="Ongeri F."/>
            <person name="Pauchet Y."/>
            <person name="Pu L.L."/>
            <person name="Pyrousis I."/>
            <person name="Rao X.J."/>
            <person name="Redding A."/>
            <person name="Roesel C."/>
            <person name="Sanchez-Gracia A."/>
            <person name="Schaack S."/>
            <person name="Shukla A."/>
            <person name="Tetreau G."/>
            <person name="Wang Y."/>
            <person name="Xiong G.H."/>
            <person name="Traut W."/>
            <person name="Walsh T.K."/>
            <person name="Worley K.C."/>
            <person name="Wu D."/>
            <person name="Wu W."/>
            <person name="Wu Y.Q."/>
            <person name="Zhang X."/>
            <person name="Zou Z."/>
            <person name="Zucker H."/>
            <person name="Briscoe A.D."/>
            <person name="Burmester T."/>
            <person name="Clem R.J."/>
            <person name="Feyereisen R."/>
            <person name="Grimmelikhuijzen C.J.P."/>
            <person name="Hamodrakas S.J."/>
            <person name="Hansson B.S."/>
            <person name="Huguet E."/>
            <person name="Jermiin L.S."/>
            <person name="Lan Q."/>
            <person name="Lehman H.K."/>
            <person name="Lorenzen M."/>
            <person name="Merzendorfer H."/>
            <person name="Michalopoulos I."/>
            <person name="Morton D.B."/>
            <person name="Muthukrishnan S."/>
            <person name="Oakeshott J.G."/>
            <person name="Palmer W."/>
            <person name="Park Y."/>
            <person name="Passarelli A.L."/>
            <person name="Rozas J."/>
            <person name="Schwartz L.M."/>
            <person name="Smith W."/>
            <person name="Southgate A."/>
            <person name="Vilcinskas A."/>
            <person name="Vogt R."/>
            <person name="Wang P."/>
            <person name="Werren J."/>
            <person name="Yu X.Q."/>
            <person name="Zhou J.J."/>
            <person name="Brown S.J."/>
            <person name="Scherer S.E."/>
            <person name="Richards S."/>
            <person name="Blissard G.W."/>
        </authorList>
    </citation>
    <scope>NUCLEOTIDE SEQUENCE</scope>
</reference>
<reference evidence="3" key="2">
    <citation type="submission" date="2020-12" db="EMBL/GenBank/DDBJ databases">
        <authorList>
            <person name="Kanost M."/>
        </authorList>
    </citation>
    <scope>NUCLEOTIDE SEQUENCE</scope>
</reference>
<evidence type="ECO:0000256" key="2">
    <source>
        <dbReference type="SAM" id="SignalP"/>
    </source>
</evidence>
<feature type="region of interest" description="Disordered" evidence="1">
    <location>
        <begin position="467"/>
        <end position="486"/>
    </location>
</feature>
<organism evidence="3 4">
    <name type="scientific">Manduca sexta</name>
    <name type="common">Tobacco hawkmoth</name>
    <name type="synonym">Tobacco hornworm</name>
    <dbReference type="NCBI Taxonomy" id="7130"/>
    <lineage>
        <taxon>Eukaryota</taxon>
        <taxon>Metazoa</taxon>
        <taxon>Ecdysozoa</taxon>
        <taxon>Arthropoda</taxon>
        <taxon>Hexapoda</taxon>
        <taxon>Insecta</taxon>
        <taxon>Pterygota</taxon>
        <taxon>Neoptera</taxon>
        <taxon>Endopterygota</taxon>
        <taxon>Lepidoptera</taxon>
        <taxon>Glossata</taxon>
        <taxon>Ditrysia</taxon>
        <taxon>Bombycoidea</taxon>
        <taxon>Sphingidae</taxon>
        <taxon>Sphinginae</taxon>
        <taxon>Sphingini</taxon>
        <taxon>Manduca</taxon>
    </lineage>
</organism>
<comment type="caution">
    <text evidence="3">The sequence shown here is derived from an EMBL/GenBank/DDBJ whole genome shotgun (WGS) entry which is preliminary data.</text>
</comment>
<evidence type="ECO:0000313" key="4">
    <source>
        <dbReference type="Proteomes" id="UP000791440"/>
    </source>
</evidence>
<keyword evidence="2" id="KW-0732">Signal</keyword>
<feature type="signal peptide" evidence="2">
    <location>
        <begin position="1"/>
        <end position="20"/>
    </location>
</feature>
<feature type="region of interest" description="Disordered" evidence="1">
    <location>
        <begin position="185"/>
        <end position="211"/>
    </location>
</feature>
<protein>
    <submittedName>
        <fullName evidence="3">Uncharacterized protein</fullName>
    </submittedName>
</protein>
<feature type="region of interest" description="Disordered" evidence="1">
    <location>
        <begin position="76"/>
        <end position="100"/>
    </location>
</feature>
<feature type="region of interest" description="Disordered" evidence="1">
    <location>
        <begin position="241"/>
        <end position="260"/>
    </location>
</feature>
<feature type="compositionally biased region" description="Polar residues" evidence="1">
    <location>
        <begin position="77"/>
        <end position="97"/>
    </location>
</feature>
<proteinExistence type="predicted"/>
<dbReference type="Gene3D" id="6.10.250.1010">
    <property type="match status" value="1"/>
</dbReference>
<evidence type="ECO:0000313" key="3">
    <source>
        <dbReference type="EMBL" id="KAG6455057.1"/>
    </source>
</evidence>
<gene>
    <name evidence="3" type="ORF">O3G_MSEX008998</name>
</gene>
<feature type="compositionally biased region" description="Low complexity" evidence="1">
    <location>
        <begin position="467"/>
        <end position="476"/>
    </location>
</feature>
<dbReference type="EMBL" id="JH668481">
    <property type="protein sequence ID" value="KAG6455057.1"/>
    <property type="molecule type" value="Genomic_DNA"/>
</dbReference>
<keyword evidence="4" id="KW-1185">Reference proteome</keyword>
<sequence>MNYNLSWILFLMLQFTIVILHPVHNQRGADIDHIGKISPAEDTIPKQEGAFHHQNERVISVRITSSVAVGRTKDKTQTNLKNNGKSVTHESNVTPTSEPIDISEYSKNKMTDIPPDLAGANIEFIKQLNAKKEAKEHNLENIHPFKLVINNQRYNTDDEILEESTSLYDDIDEVENLENVPLERKIPSSVNANHVSEKSEPPQPQDSNESYVIKHDEKIEKNYRINNDTIKDIQNGKRKLDISNISKDRQSDSRVPADEESENFKIDDELYIGDNYEDNNSNQTFDSTAESSLKSVIEVTTKLIDDADAEPQVEQVVSSNQNYLQEFRNKPLNGRGNIPRLTTVSFNIVHDNVKGAENYDEQTTYRNPTHSLAQPVQNYEQPKIYSEPARIYSEPAKFYSEPAKIYSEPAKIYSEPAKIYSEPAKIYSEPAKFYSEPASLHLSPSATPNFTPWQHYSQSAGTTTINTTPVTMITNPSMSRSMPKVDLEPEKNYEVDEKLSIVTNGRSHGVQESTTEKCKQDNCKVGYVVEGRQYKKYRVEERTSDGFIVGEYGVVRNEDGALRGVRYTADSDASPRLIYDALMKFLQLR</sequence>
<evidence type="ECO:0000256" key="1">
    <source>
        <dbReference type="SAM" id="MobiDB-lite"/>
    </source>
</evidence>
<feature type="chain" id="PRO_5037045944" evidence="2">
    <location>
        <begin position="21"/>
        <end position="589"/>
    </location>
</feature>
<dbReference type="Proteomes" id="UP000791440">
    <property type="component" value="Unassembled WGS sequence"/>
</dbReference>